<evidence type="ECO:0000313" key="1">
    <source>
        <dbReference type="EMBL" id="EQA61608.1"/>
    </source>
</evidence>
<organism evidence="1 2">
    <name type="scientific">Leptospira alexanderi serovar Manhao 3 str. L 60</name>
    <dbReference type="NCBI Taxonomy" id="1049759"/>
    <lineage>
        <taxon>Bacteria</taxon>
        <taxon>Pseudomonadati</taxon>
        <taxon>Spirochaetota</taxon>
        <taxon>Spirochaetia</taxon>
        <taxon>Leptospirales</taxon>
        <taxon>Leptospiraceae</taxon>
        <taxon>Leptospira</taxon>
    </lineage>
</organism>
<name>V6IBS7_9LEPT</name>
<proteinExistence type="predicted"/>
<comment type="caution">
    <text evidence="1">The sequence shown here is derived from an EMBL/GenBank/DDBJ whole genome shotgun (WGS) entry which is preliminary data.</text>
</comment>
<accession>V6IBS7</accession>
<sequence length="64" mass="7550">MRRVPASKPQKISVNVKFGKFLKKCGSSHRLQFCFVLFIEKYKLITVLLEKFLYLRISKRGKDS</sequence>
<keyword evidence="2" id="KW-1185">Reference proteome</keyword>
<evidence type="ECO:0000313" key="2">
    <source>
        <dbReference type="Proteomes" id="UP000018747"/>
    </source>
</evidence>
<dbReference type="EMBL" id="AHMT02000047">
    <property type="protein sequence ID" value="EQA61608.1"/>
    <property type="molecule type" value="Genomic_DNA"/>
</dbReference>
<gene>
    <name evidence="1" type="ORF">LEP1GSC062_2930</name>
</gene>
<dbReference type="AlphaFoldDB" id="V6IBS7"/>
<reference evidence="1" key="1">
    <citation type="submission" date="2013-05" db="EMBL/GenBank/DDBJ databases">
        <authorList>
            <person name="Harkins D.M."/>
            <person name="Durkin A.S."/>
            <person name="Brinkac L.M."/>
            <person name="Haft D.H."/>
            <person name="Selengut J.D."/>
            <person name="Sanka R."/>
            <person name="DePew J."/>
            <person name="Purushe J."/>
            <person name="Hartskeerl R.A."/>
            <person name="Ahmed A."/>
            <person name="van der Linden H."/>
            <person name="Goris M.G.A."/>
            <person name="Vinetz J.M."/>
            <person name="Sutton G.G."/>
            <person name="Nierman W.C."/>
            <person name="Fouts D.E."/>
        </authorList>
    </citation>
    <scope>NUCLEOTIDE SEQUENCE [LARGE SCALE GENOMIC DNA]</scope>
    <source>
        <strain evidence="1">L 60</strain>
    </source>
</reference>
<dbReference type="Proteomes" id="UP000018747">
    <property type="component" value="Unassembled WGS sequence"/>
</dbReference>
<protein>
    <submittedName>
        <fullName evidence="1">Uncharacterized protein</fullName>
    </submittedName>
</protein>